<gene>
    <name evidence="1" type="ORF">IPF_1196</name>
</gene>
<sequence length="46" mass="5549">MCEHGTIVTRNRRWVMWINFDQLLDLSNVTVVNVRRSGQENLIRYD</sequence>
<reference evidence="1" key="1">
    <citation type="submission" date="2007-08" db="EMBL/GenBank/DDBJ databases">
        <authorList>
            <person name="Frangeul L."/>
        </authorList>
    </citation>
    <scope>NUCLEOTIDE SEQUENCE</scope>
    <source>
        <strain evidence="1">PCC 7806</strain>
    </source>
</reference>
<dbReference type="AlphaFoldDB" id="A8YAG7"/>
<name>A8YAG7_MICA7</name>
<protein>
    <submittedName>
        <fullName evidence="1">Similarity</fullName>
    </submittedName>
</protein>
<proteinExistence type="predicted"/>
<accession>A8YAG7</accession>
<dbReference type="EMBL" id="AM778883">
    <property type="protein sequence ID" value="CAO86382.1"/>
    <property type="molecule type" value="Genomic_DNA"/>
</dbReference>
<organism evidence="1">
    <name type="scientific">Microcystis aeruginosa (strain PCC 7806)</name>
    <dbReference type="NCBI Taxonomy" id="267872"/>
    <lineage>
        <taxon>Bacteria</taxon>
        <taxon>Bacillati</taxon>
        <taxon>Cyanobacteriota</taxon>
        <taxon>Cyanophyceae</taxon>
        <taxon>Oscillatoriophycideae</taxon>
        <taxon>Chroococcales</taxon>
        <taxon>Microcystaceae</taxon>
        <taxon>Microcystis</taxon>
    </lineage>
</organism>
<evidence type="ECO:0000313" key="1">
    <source>
        <dbReference type="EMBL" id="CAO86382.1"/>
    </source>
</evidence>